<sequence>MSLLIHRVKNKTDYRALAGSTRTVIMTLKLFAIDELIEDKLSDANLSDDDEVGPPFLKDAMDCIQKLLSSKE</sequence>
<gene>
    <name evidence="1" type="ORF">AVEN_206921_1</name>
</gene>
<dbReference type="Proteomes" id="UP000499080">
    <property type="component" value="Unassembled WGS sequence"/>
</dbReference>
<reference evidence="1 2" key="1">
    <citation type="journal article" date="2019" name="Sci. Rep.">
        <title>Orb-weaving spider Araneus ventricosus genome elucidates the spidroin gene catalogue.</title>
        <authorList>
            <person name="Kono N."/>
            <person name="Nakamura H."/>
            <person name="Ohtoshi R."/>
            <person name="Moran D.A.P."/>
            <person name="Shinohara A."/>
            <person name="Yoshida Y."/>
            <person name="Fujiwara M."/>
            <person name="Mori M."/>
            <person name="Tomita M."/>
            <person name="Arakawa K."/>
        </authorList>
    </citation>
    <scope>NUCLEOTIDE SEQUENCE [LARGE SCALE GENOMIC DNA]</scope>
</reference>
<evidence type="ECO:0000313" key="1">
    <source>
        <dbReference type="EMBL" id="GBN74763.1"/>
    </source>
</evidence>
<dbReference type="OrthoDB" id="9909311at2759"/>
<comment type="caution">
    <text evidence="1">The sequence shown here is derived from an EMBL/GenBank/DDBJ whole genome shotgun (WGS) entry which is preliminary data.</text>
</comment>
<proteinExistence type="predicted"/>
<evidence type="ECO:0000313" key="2">
    <source>
        <dbReference type="Proteomes" id="UP000499080"/>
    </source>
</evidence>
<accession>A0A4Y2RGC9</accession>
<organism evidence="1 2">
    <name type="scientific">Araneus ventricosus</name>
    <name type="common">Orbweaver spider</name>
    <name type="synonym">Epeira ventricosa</name>
    <dbReference type="NCBI Taxonomy" id="182803"/>
    <lineage>
        <taxon>Eukaryota</taxon>
        <taxon>Metazoa</taxon>
        <taxon>Ecdysozoa</taxon>
        <taxon>Arthropoda</taxon>
        <taxon>Chelicerata</taxon>
        <taxon>Arachnida</taxon>
        <taxon>Araneae</taxon>
        <taxon>Araneomorphae</taxon>
        <taxon>Entelegynae</taxon>
        <taxon>Araneoidea</taxon>
        <taxon>Araneidae</taxon>
        <taxon>Araneus</taxon>
    </lineage>
</organism>
<name>A0A4Y2RGC9_ARAVE</name>
<dbReference type="EMBL" id="BGPR01016979">
    <property type="protein sequence ID" value="GBN74763.1"/>
    <property type="molecule type" value="Genomic_DNA"/>
</dbReference>
<protein>
    <submittedName>
        <fullName evidence="1">Uncharacterized protein</fullName>
    </submittedName>
</protein>
<keyword evidence="2" id="KW-1185">Reference proteome</keyword>
<dbReference type="AlphaFoldDB" id="A0A4Y2RGC9"/>